<keyword evidence="2" id="KW-1185">Reference proteome</keyword>
<evidence type="ECO:0000313" key="2">
    <source>
        <dbReference type="Proteomes" id="UP000299102"/>
    </source>
</evidence>
<dbReference type="EMBL" id="BGZK01002350">
    <property type="protein sequence ID" value="GBP93216.1"/>
    <property type="molecule type" value="Genomic_DNA"/>
</dbReference>
<dbReference type="AlphaFoldDB" id="A0A4C1ZXN4"/>
<evidence type="ECO:0000313" key="1">
    <source>
        <dbReference type="EMBL" id="GBP93216.1"/>
    </source>
</evidence>
<proteinExistence type="predicted"/>
<comment type="caution">
    <text evidence="1">The sequence shown here is derived from an EMBL/GenBank/DDBJ whole genome shotgun (WGS) entry which is preliminary data.</text>
</comment>
<name>A0A4C1ZXN4_EUMVA</name>
<organism evidence="1 2">
    <name type="scientific">Eumeta variegata</name>
    <name type="common">Bagworm moth</name>
    <name type="synonym">Eumeta japonica</name>
    <dbReference type="NCBI Taxonomy" id="151549"/>
    <lineage>
        <taxon>Eukaryota</taxon>
        <taxon>Metazoa</taxon>
        <taxon>Ecdysozoa</taxon>
        <taxon>Arthropoda</taxon>
        <taxon>Hexapoda</taxon>
        <taxon>Insecta</taxon>
        <taxon>Pterygota</taxon>
        <taxon>Neoptera</taxon>
        <taxon>Endopterygota</taxon>
        <taxon>Lepidoptera</taxon>
        <taxon>Glossata</taxon>
        <taxon>Ditrysia</taxon>
        <taxon>Tineoidea</taxon>
        <taxon>Psychidae</taxon>
        <taxon>Oiketicinae</taxon>
        <taxon>Eumeta</taxon>
    </lineage>
</organism>
<sequence>MFVLCGNRTHDPSATGRITTTAPIRQSGHHYRTLSGTTFFSYVSFIRKQRSVRSRDEIARANTNNAAGQSPEAPSVNFELRVGKQRASDVWHNSVAN</sequence>
<reference evidence="1 2" key="1">
    <citation type="journal article" date="2019" name="Commun. Biol.">
        <title>The bagworm genome reveals a unique fibroin gene that provides high tensile strength.</title>
        <authorList>
            <person name="Kono N."/>
            <person name="Nakamura H."/>
            <person name="Ohtoshi R."/>
            <person name="Tomita M."/>
            <person name="Numata K."/>
            <person name="Arakawa K."/>
        </authorList>
    </citation>
    <scope>NUCLEOTIDE SEQUENCE [LARGE SCALE GENOMIC DNA]</scope>
</reference>
<accession>A0A4C1ZXN4</accession>
<dbReference type="Proteomes" id="UP000299102">
    <property type="component" value="Unassembled WGS sequence"/>
</dbReference>
<gene>
    <name evidence="1" type="ORF">EVAR_46937_1</name>
</gene>
<protein>
    <submittedName>
        <fullName evidence="1">Uncharacterized protein</fullName>
    </submittedName>
</protein>